<organism evidence="1 2">
    <name type="scientific">Kitasatospora phosalacinea</name>
    <dbReference type="NCBI Taxonomy" id="2065"/>
    <lineage>
        <taxon>Bacteria</taxon>
        <taxon>Bacillati</taxon>
        <taxon>Actinomycetota</taxon>
        <taxon>Actinomycetes</taxon>
        <taxon>Kitasatosporales</taxon>
        <taxon>Streptomycetaceae</taxon>
        <taxon>Kitasatospora</taxon>
    </lineage>
</organism>
<protein>
    <submittedName>
        <fullName evidence="1">Uncharacterized protein</fullName>
    </submittedName>
</protein>
<gene>
    <name evidence="1" type="ORF">Kpho02_59940</name>
</gene>
<dbReference type="AlphaFoldDB" id="A0A9W6V3I5"/>
<dbReference type="Proteomes" id="UP001165041">
    <property type="component" value="Unassembled WGS sequence"/>
</dbReference>
<sequence>MRYGIVPKSVDVDLMLDQLTYTADSWPPRTAGLRRTPTEERLVAAASPLRDGPRHRFRGPMHCSTGAAAPILAAA</sequence>
<proteinExistence type="predicted"/>
<name>A0A9W6V3I5_9ACTN</name>
<comment type="caution">
    <text evidence="1">The sequence shown here is derived from an EMBL/GenBank/DDBJ whole genome shotgun (WGS) entry which is preliminary data.</text>
</comment>
<dbReference type="EMBL" id="BSSA01000027">
    <property type="protein sequence ID" value="GLW73696.1"/>
    <property type="molecule type" value="Genomic_DNA"/>
</dbReference>
<reference evidence="1" key="1">
    <citation type="submission" date="2023-02" db="EMBL/GenBank/DDBJ databases">
        <title>Kitasatospora phosalacinea NBRC 14627.</title>
        <authorList>
            <person name="Ichikawa N."/>
            <person name="Sato H."/>
            <person name="Tonouchi N."/>
        </authorList>
    </citation>
    <scope>NUCLEOTIDE SEQUENCE</scope>
    <source>
        <strain evidence="1">NBRC 14627</strain>
    </source>
</reference>
<dbReference type="RefSeq" id="WP_285739330.1">
    <property type="nucleotide sequence ID" value="NZ_BSSA01000027.1"/>
</dbReference>
<evidence type="ECO:0000313" key="2">
    <source>
        <dbReference type="Proteomes" id="UP001165041"/>
    </source>
</evidence>
<evidence type="ECO:0000313" key="1">
    <source>
        <dbReference type="EMBL" id="GLW73696.1"/>
    </source>
</evidence>
<accession>A0A9W6V3I5</accession>